<evidence type="ECO:0000256" key="2">
    <source>
        <dbReference type="ARBA" id="ARBA00023015"/>
    </source>
</evidence>
<name>A0A9E2NT89_9LACO</name>
<accession>A0A9E2NT89</accession>
<evidence type="ECO:0000313" key="7">
    <source>
        <dbReference type="Proteomes" id="UP000823844"/>
    </source>
</evidence>
<dbReference type="InterPro" id="IPR000847">
    <property type="entry name" value="LysR_HTH_N"/>
</dbReference>
<evidence type="ECO:0000256" key="1">
    <source>
        <dbReference type="ARBA" id="ARBA00009437"/>
    </source>
</evidence>
<reference evidence="6" key="2">
    <citation type="submission" date="2021-04" db="EMBL/GenBank/DDBJ databases">
        <authorList>
            <person name="Gilroy R."/>
        </authorList>
    </citation>
    <scope>NUCLEOTIDE SEQUENCE</scope>
    <source>
        <strain evidence="6">F6-686</strain>
    </source>
</reference>
<dbReference type="Gene3D" id="1.10.10.10">
    <property type="entry name" value="Winged helix-like DNA-binding domain superfamily/Winged helix DNA-binding domain"/>
    <property type="match status" value="1"/>
</dbReference>
<dbReference type="SUPFAM" id="SSF53850">
    <property type="entry name" value="Periplasmic binding protein-like II"/>
    <property type="match status" value="1"/>
</dbReference>
<proteinExistence type="inferred from homology"/>
<reference evidence="6" key="1">
    <citation type="journal article" date="2021" name="PeerJ">
        <title>Extensive microbial diversity within the chicken gut microbiome revealed by metagenomics and culture.</title>
        <authorList>
            <person name="Gilroy R."/>
            <person name="Ravi A."/>
            <person name="Getino M."/>
            <person name="Pursley I."/>
            <person name="Horton D.L."/>
            <person name="Alikhan N.F."/>
            <person name="Baker D."/>
            <person name="Gharbi K."/>
            <person name="Hall N."/>
            <person name="Watson M."/>
            <person name="Adriaenssens E.M."/>
            <person name="Foster-Nyarko E."/>
            <person name="Jarju S."/>
            <person name="Secka A."/>
            <person name="Antonio M."/>
            <person name="Oren A."/>
            <person name="Chaudhuri R.R."/>
            <person name="La Ragione R."/>
            <person name="Hildebrand F."/>
            <person name="Pallen M.J."/>
        </authorList>
    </citation>
    <scope>NUCLEOTIDE SEQUENCE</scope>
    <source>
        <strain evidence="6">F6-686</strain>
    </source>
</reference>
<dbReference type="InterPro" id="IPR036388">
    <property type="entry name" value="WH-like_DNA-bd_sf"/>
</dbReference>
<comment type="similarity">
    <text evidence="1">Belongs to the LysR transcriptional regulatory family.</text>
</comment>
<dbReference type="Proteomes" id="UP000823844">
    <property type="component" value="Unassembled WGS sequence"/>
</dbReference>
<evidence type="ECO:0000313" key="6">
    <source>
        <dbReference type="EMBL" id="MBU3828036.1"/>
    </source>
</evidence>
<dbReference type="PRINTS" id="PR00039">
    <property type="entry name" value="HTHLYSR"/>
</dbReference>
<dbReference type="PANTHER" id="PTHR30126:SF39">
    <property type="entry name" value="HTH-TYPE TRANSCRIPTIONAL REGULATOR CYSL"/>
    <property type="match status" value="1"/>
</dbReference>
<keyword evidence="2" id="KW-0805">Transcription regulation</keyword>
<dbReference type="GO" id="GO:0000976">
    <property type="term" value="F:transcription cis-regulatory region binding"/>
    <property type="evidence" value="ECO:0007669"/>
    <property type="project" value="TreeGrafter"/>
</dbReference>
<evidence type="ECO:0000259" key="5">
    <source>
        <dbReference type="PROSITE" id="PS50931"/>
    </source>
</evidence>
<dbReference type="SUPFAM" id="SSF46785">
    <property type="entry name" value="Winged helix' DNA-binding domain"/>
    <property type="match status" value="1"/>
</dbReference>
<keyword evidence="4" id="KW-0804">Transcription</keyword>
<evidence type="ECO:0000256" key="4">
    <source>
        <dbReference type="ARBA" id="ARBA00023163"/>
    </source>
</evidence>
<protein>
    <submittedName>
        <fullName evidence="6">LysR family transcriptional regulator</fullName>
    </submittedName>
</protein>
<dbReference type="GO" id="GO:0003700">
    <property type="term" value="F:DNA-binding transcription factor activity"/>
    <property type="evidence" value="ECO:0007669"/>
    <property type="project" value="InterPro"/>
</dbReference>
<gene>
    <name evidence="6" type="ORF">H9806_02620</name>
</gene>
<keyword evidence="3" id="KW-0238">DNA-binding</keyword>
<feature type="domain" description="HTH lysR-type" evidence="5">
    <location>
        <begin position="1"/>
        <end position="58"/>
    </location>
</feature>
<dbReference type="FunFam" id="1.10.10.10:FF:000001">
    <property type="entry name" value="LysR family transcriptional regulator"/>
    <property type="match status" value="1"/>
</dbReference>
<sequence>MNLNQLYYFRELAEQRQYTKAAENLFISQPTLSVSIKQLEEELNCKLFVHRGRYVVLTSYGRLFYSTVVSSLNTLDNGRKKLKQKISQDNGNIHIAGIPTAIGNLIPRLVKEYKQVADEAPHFIYHDNPSYQICEGIANGWYDIGICSYVEEFKRFTYIPFYTEQIIAIVSPENELAKVNEITPEELRGEDLITYSKKIEIGQNVTDALLASASDLKITNRMHDELAIAGQVVTNNVIGIVSNTVYLDGFDLHKIILDIPLDTRKVYLVYDPERSLSPNILDFIDFLNSQKKDIHQYDKKAFPISDKKKDNYDK</sequence>
<organism evidence="6 7">
    <name type="scientific">Candidatus Lactobacillus pullistercoris</name>
    <dbReference type="NCBI Taxonomy" id="2838636"/>
    <lineage>
        <taxon>Bacteria</taxon>
        <taxon>Bacillati</taxon>
        <taxon>Bacillota</taxon>
        <taxon>Bacilli</taxon>
        <taxon>Lactobacillales</taxon>
        <taxon>Lactobacillaceae</taxon>
        <taxon>Lactobacillus</taxon>
    </lineage>
</organism>
<dbReference type="EMBL" id="JAHLFT010000031">
    <property type="protein sequence ID" value="MBU3828036.1"/>
    <property type="molecule type" value="Genomic_DNA"/>
</dbReference>
<dbReference type="Pfam" id="PF03466">
    <property type="entry name" value="LysR_substrate"/>
    <property type="match status" value="1"/>
</dbReference>
<dbReference type="PANTHER" id="PTHR30126">
    <property type="entry name" value="HTH-TYPE TRANSCRIPTIONAL REGULATOR"/>
    <property type="match status" value="1"/>
</dbReference>
<dbReference type="PROSITE" id="PS50931">
    <property type="entry name" value="HTH_LYSR"/>
    <property type="match status" value="1"/>
</dbReference>
<dbReference type="InterPro" id="IPR036390">
    <property type="entry name" value="WH_DNA-bd_sf"/>
</dbReference>
<evidence type="ECO:0000256" key="3">
    <source>
        <dbReference type="ARBA" id="ARBA00023125"/>
    </source>
</evidence>
<dbReference type="Gene3D" id="3.40.190.290">
    <property type="match status" value="1"/>
</dbReference>
<comment type="caution">
    <text evidence="6">The sequence shown here is derived from an EMBL/GenBank/DDBJ whole genome shotgun (WGS) entry which is preliminary data.</text>
</comment>
<dbReference type="InterPro" id="IPR005119">
    <property type="entry name" value="LysR_subst-bd"/>
</dbReference>
<dbReference type="Pfam" id="PF00126">
    <property type="entry name" value="HTH_1"/>
    <property type="match status" value="1"/>
</dbReference>
<dbReference type="AlphaFoldDB" id="A0A9E2NT89"/>